<dbReference type="PANTHER" id="PTHR43750:SF1">
    <property type="entry name" value="GDP-MANNOSE 6-DEHYDROGENASE"/>
    <property type="match status" value="1"/>
</dbReference>
<evidence type="ECO:0000256" key="7">
    <source>
        <dbReference type="PIRNR" id="PIRNR000124"/>
    </source>
</evidence>
<evidence type="ECO:0000256" key="4">
    <source>
        <dbReference type="ARBA" id="ARBA00023002"/>
    </source>
</evidence>
<comment type="similarity">
    <text evidence="2 7">Belongs to the UDP-glucose/GDP-mannose dehydrogenase family.</text>
</comment>
<evidence type="ECO:0000256" key="10">
    <source>
        <dbReference type="PIRSR" id="PIRSR500134-3"/>
    </source>
</evidence>
<dbReference type="GO" id="GO:0051287">
    <property type="term" value="F:NAD binding"/>
    <property type="evidence" value="ECO:0007669"/>
    <property type="project" value="InterPro"/>
</dbReference>
<dbReference type="STRING" id="46506.AA415_00028"/>
<feature type="binding site" evidence="10">
    <location>
        <position position="35"/>
    </location>
    <ligand>
        <name>NAD(+)</name>
        <dbReference type="ChEBI" id="CHEBI:57540"/>
    </ligand>
</feature>
<dbReference type="Gene3D" id="3.40.50.720">
    <property type="entry name" value="NAD(P)-binding Rossmann-like Domain"/>
    <property type="match status" value="2"/>
</dbReference>
<feature type="binding site" evidence="9">
    <location>
        <begin position="157"/>
        <end position="160"/>
    </location>
    <ligand>
        <name>substrate</name>
    </ligand>
</feature>
<comment type="catalytic activity">
    <reaction evidence="6 7">
        <text>UDP-alpha-D-glucose + 2 NAD(+) + H2O = UDP-alpha-D-glucuronate + 2 NADH + 3 H(+)</text>
        <dbReference type="Rhea" id="RHEA:23596"/>
        <dbReference type="ChEBI" id="CHEBI:15377"/>
        <dbReference type="ChEBI" id="CHEBI:15378"/>
        <dbReference type="ChEBI" id="CHEBI:57540"/>
        <dbReference type="ChEBI" id="CHEBI:57945"/>
        <dbReference type="ChEBI" id="CHEBI:58052"/>
        <dbReference type="ChEBI" id="CHEBI:58885"/>
        <dbReference type="EC" id="1.1.1.22"/>
    </reaction>
</comment>
<dbReference type="InterPro" id="IPR014026">
    <property type="entry name" value="UDP-Glc/GDP-Man_DH_dimer"/>
</dbReference>
<dbReference type="InterPro" id="IPR008927">
    <property type="entry name" value="6-PGluconate_DH-like_C_sf"/>
</dbReference>
<dbReference type="Gene3D" id="1.20.5.170">
    <property type="match status" value="1"/>
</dbReference>
<feature type="binding site" evidence="10">
    <location>
        <position position="330"/>
    </location>
    <ligand>
        <name>NAD(+)</name>
        <dbReference type="ChEBI" id="CHEBI:57540"/>
    </ligand>
</feature>
<evidence type="ECO:0000256" key="5">
    <source>
        <dbReference type="ARBA" id="ARBA00023027"/>
    </source>
</evidence>
<feature type="binding site" evidence="9">
    <location>
        <position position="323"/>
    </location>
    <ligand>
        <name>substrate</name>
    </ligand>
</feature>
<evidence type="ECO:0000259" key="11">
    <source>
        <dbReference type="SMART" id="SM00984"/>
    </source>
</evidence>
<comment type="pathway">
    <text evidence="1">Nucleotide-sugar biosynthesis; UDP-alpha-D-glucuronate biosynthesis; UDP-alpha-D-glucuronate from UDP-alpha-D-glucose: step 1/1.</text>
</comment>
<dbReference type="InterPro" id="IPR036220">
    <property type="entry name" value="UDP-Glc/GDP-Man_DH_C_sf"/>
</dbReference>
<dbReference type="SMART" id="SM00984">
    <property type="entry name" value="UDPG_MGDP_dh_C"/>
    <property type="match status" value="1"/>
</dbReference>
<dbReference type="PIRSF" id="PIRSF500134">
    <property type="entry name" value="UDPglc_DH_bac"/>
    <property type="match status" value="1"/>
</dbReference>
<dbReference type="PANTHER" id="PTHR43750">
    <property type="entry name" value="UDP-GLUCOSE 6-DEHYDROGENASE TUAD"/>
    <property type="match status" value="1"/>
</dbReference>
<feature type="binding site" evidence="10">
    <location>
        <position position="270"/>
    </location>
    <ligand>
        <name>NAD(+)</name>
        <dbReference type="ChEBI" id="CHEBI:57540"/>
    </ligand>
</feature>
<evidence type="ECO:0000313" key="12">
    <source>
        <dbReference type="EMBL" id="KWR57495.1"/>
    </source>
</evidence>
<dbReference type="UniPathway" id="UPA00038">
    <property type="reaction ID" value="UER00491"/>
</dbReference>
<dbReference type="NCBIfam" id="TIGR03026">
    <property type="entry name" value="NDP-sugDHase"/>
    <property type="match status" value="1"/>
</dbReference>
<evidence type="ECO:0000313" key="13">
    <source>
        <dbReference type="Proteomes" id="UP000056419"/>
    </source>
</evidence>
<feature type="binding site" evidence="9">
    <location>
        <begin position="256"/>
        <end position="260"/>
    </location>
    <ligand>
        <name>substrate</name>
    </ligand>
</feature>
<dbReference type="Proteomes" id="UP000056419">
    <property type="component" value="Unassembled WGS sequence"/>
</dbReference>
<dbReference type="GO" id="GO:0006065">
    <property type="term" value="P:UDP-glucuronate biosynthetic process"/>
    <property type="evidence" value="ECO:0007669"/>
    <property type="project" value="UniProtKB-UniPathway"/>
</dbReference>
<organism evidence="12 13">
    <name type="scientific">Bacteroides stercoris</name>
    <dbReference type="NCBI Taxonomy" id="46506"/>
    <lineage>
        <taxon>Bacteria</taxon>
        <taxon>Pseudomonadati</taxon>
        <taxon>Bacteroidota</taxon>
        <taxon>Bacteroidia</taxon>
        <taxon>Bacteroidales</taxon>
        <taxon>Bacteroidaceae</taxon>
        <taxon>Bacteroides</taxon>
    </lineage>
</organism>
<dbReference type="Pfam" id="PF00984">
    <property type="entry name" value="UDPG_MGDP_dh"/>
    <property type="match status" value="1"/>
</dbReference>
<dbReference type="EC" id="1.1.1.22" evidence="3 7"/>
<dbReference type="GO" id="GO:0000271">
    <property type="term" value="P:polysaccharide biosynthetic process"/>
    <property type="evidence" value="ECO:0007669"/>
    <property type="project" value="InterPro"/>
</dbReference>
<proteinExistence type="inferred from homology"/>
<evidence type="ECO:0000256" key="1">
    <source>
        <dbReference type="ARBA" id="ARBA00004701"/>
    </source>
</evidence>
<evidence type="ECO:0000256" key="9">
    <source>
        <dbReference type="PIRSR" id="PIRSR500134-2"/>
    </source>
</evidence>
<sequence>MNISFFGLGYVGCVGMGCLAQNGHKVIGIDISSEKIKKINEGMPTIVEAGIDEIIREQHLQGRIRATHDYMEAVRESDISFVCVGTPSTNNGHLNLNYIYQTAEEIGEALKEKNGFHIIVIRSTVFPGTNKAVGKIIEDMSGKTRNVHFAVVSNPEFLREGTAVNDYMNPPLTVIGTDCEKARDIMTELYAPMGAPIETVSIEVAEMIKYVNNSYHALKVTFANEIGRVCKAYGIDSHEVMRIFCMDKQLNISPYYFKPGFAYGGSCLPKDLKALKTMAHDLYVETPVLNAIESSNQHHMENAIEWIQAVGHKKIGVLGLSFKAGTDDMRNSPIIHVIEALYGKGYEIRIYDRSVSLARLIGKNKSVIEEKLPHLNCMLQDDMDSLLDWAETIIISNNDEIFKSVRVREGQAVIDLVRIKELEKENGYRGICW</sequence>
<dbReference type="AlphaFoldDB" id="A0A108TCP6"/>
<feature type="binding site" evidence="9">
    <location>
        <position position="264"/>
    </location>
    <ligand>
        <name>substrate</name>
    </ligand>
</feature>
<protein>
    <recommendedName>
        <fullName evidence="3 7">UDP-glucose 6-dehydrogenase</fullName>
        <ecNumber evidence="3 7">1.1.1.22</ecNumber>
    </recommendedName>
</protein>
<dbReference type="InterPro" id="IPR014027">
    <property type="entry name" value="UDP-Glc/GDP-Man_DH_C"/>
</dbReference>
<feature type="active site" description="Nucleophile" evidence="8">
    <location>
        <position position="267"/>
    </location>
</feature>
<reference evidence="12 13" key="1">
    <citation type="journal article" date="2016" name="BMC Genomics">
        <title>Type VI secretion systems of human gut Bacteroidales segregate into three genetic architectures, two of which are contained on mobile genetic elements.</title>
        <authorList>
            <person name="Coyne M.J."/>
            <person name="Roelofs K.G."/>
            <person name="Comstock L.E."/>
        </authorList>
    </citation>
    <scope>NUCLEOTIDE SEQUENCE [LARGE SCALE GENOMIC DNA]</scope>
    <source>
        <strain evidence="12 13">CL09T03C01</strain>
    </source>
</reference>
<feature type="domain" description="UDP-glucose/GDP-mannose dehydrogenase C-terminal" evidence="11">
    <location>
        <begin position="316"/>
        <end position="422"/>
    </location>
</feature>
<feature type="binding site" evidence="10">
    <location>
        <position position="160"/>
    </location>
    <ligand>
        <name>NAD(+)</name>
        <dbReference type="ChEBI" id="CHEBI:57540"/>
    </ligand>
</feature>
<feature type="binding site" evidence="9">
    <location>
        <position position="209"/>
    </location>
    <ligand>
        <name>substrate</name>
    </ligand>
</feature>
<dbReference type="SUPFAM" id="SSF52413">
    <property type="entry name" value="UDP-glucose/GDP-mannose dehydrogenase C-terminal domain"/>
    <property type="match status" value="1"/>
</dbReference>
<evidence type="ECO:0000256" key="3">
    <source>
        <dbReference type="ARBA" id="ARBA00012954"/>
    </source>
</evidence>
<dbReference type="InterPro" id="IPR028357">
    <property type="entry name" value="UDPglc_DH_bac"/>
</dbReference>
<dbReference type="InterPro" id="IPR036291">
    <property type="entry name" value="NAD(P)-bd_dom_sf"/>
</dbReference>
<dbReference type="InterPro" id="IPR001732">
    <property type="entry name" value="UDP-Glc/GDP-Man_DH_N"/>
</dbReference>
<dbReference type="RefSeq" id="WP_060384910.1">
    <property type="nucleotide sequence ID" value="NZ_LRGC01000001.1"/>
</dbReference>
<feature type="binding site" evidence="10">
    <location>
        <position position="86"/>
    </location>
    <ligand>
        <name>NAD(+)</name>
        <dbReference type="ChEBI" id="CHEBI:57540"/>
    </ligand>
</feature>
<feature type="binding site" evidence="10">
    <location>
        <position position="124"/>
    </location>
    <ligand>
        <name>NAD(+)</name>
        <dbReference type="ChEBI" id="CHEBI:57540"/>
    </ligand>
</feature>
<comment type="caution">
    <text evidence="12">The sequence shown here is derived from an EMBL/GenBank/DDBJ whole genome shotgun (WGS) entry which is preliminary data.</text>
</comment>
<dbReference type="EMBL" id="LRGC01000001">
    <property type="protein sequence ID" value="KWR57495.1"/>
    <property type="molecule type" value="Genomic_DNA"/>
</dbReference>
<dbReference type="InterPro" id="IPR017476">
    <property type="entry name" value="UDP-Glc/GDP-Man"/>
</dbReference>
<name>A0A108TCP6_BACSE</name>
<feature type="binding site" evidence="10">
    <location>
        <position position="30"/>
    </location>
    <ligand>
        <name>NAD(+)</name>
        <dbReference type="ChEBI" id="CHEBI:57540"/>
    </ligand>
</feature>
<keyword evidence="4 7" id="KW-0560">Oxidoreductase</keyword>
<dbReference type="PIRSF" id="PIRSF000124">
    <property type="entry name" value="UDPglc_GDPman_dh"/>
    <property type="match status" value="1"/>
</dbReference>
<dbReference type="SUPFAM" id="SSF48179">
    <property type="entry name" value="6-phosphogluconate dehydrogenase C-terminal domain-like"/>
    <property type="match status" value="1"/>
</dbReference>
<gene>
    <name evidence="12" type="primary">algD</name>
    <name evidence="12" type="ORF">AA415_00028</name>
</gene>
<dbReference type="PATRIC" id="fig|46506.5.peg.33"/>
<keyword evidence="5 7" id="KW-0520">NAD</keyword>
<evidence type="ECO:0000256" key="6">
    <source>
        <dbReference type="ARBA" id="ARBA00047473"/>
    </source>
</evidence>
<keyword evidence="13" id="KW-1185">Reference proteome</keyword>
<accession>A0A108TCP6</accession>
<dbReference type="Pfam" id="PF03721">
    <property type="entry name" value="UDPG_MGDP_dh_N"/>
    <property type="match status" value="1"/>
</dbReference>
<dbReference type="Pfam" id="PF03720">
    <property type="entry name" value="UDPG_MGDP_dh_C"/>
    <property type="match status" value="1"/>
</dbReference>
<dbReference type="GO" id="GO:0003979">
    <property type="term" value="F:UDP-glucose 6-dehydrogenase activity"/>
    <property type="evidence" value="ECO:0007669"/>
    <property type="project" value="UniProtKB-EC"/>
</dbReference>
<evidence type="ECO:0000256" key="8">
    <source>
        <dbReference type="PIRSR" id="PIRSR500134-1"/>
    </source>
</evidence>
<dbReference type="SUPFAM" id="SSF51735">
    <property type="entry name" value="NAD(P)-binding Rossmann-fold domains"/>
    <property type="match status" value="1"/>
</dbReference>
<evidence type="ECO:0000256" key="2">
    <source>
        <dbReference type="ARBA" id="ARBA00006601"/>
    </source>
</evidence>